<dbReference type="AlphaFoldDB" id="A0A9P6DAK0"/>
<proteinExistence type="predicted"/>
<evidence type="ECO:0000313" key="3">
    <source>
        <dbReference type="Proteomes" id="UP000807025"/>
    </source>
</evidence>
<feature type="compositionally biased region" description="Acidic residues" evidence="1">
    <location>
        <begin position="277"/>
        <end position="288"/>
    </location>
</feature>
<dbReference type="Proteomes" id="UP000807025">
    <property type="component" value="Unassembled WGS sequence"/>
</dbReference>
<dbReference type="EMBL" id="MU154700">
    <property type="protein sequence ID" value="KAF9488710.1"/>
    <property type="molecule type" value="Genomic_DNA"/>
</dbReference>
<feature type="compositionally biased region" description="Basic residues" evidence="1">
    <location>
        <begin position="138"/>
        <end position="155"/>
    </location>
</feature>
<protein>
    <submittedName>
        <fullName evidence="2">Uncharacterized protein</fullName>
    </submittedName>
</protein>
<gene>
    <name evidence="2" type="ORF">BDN71DRAFT_1435920</name>
</gene>
<feature type="compositionally biased region" description="Basic and acidic residues" evidence="1">
    <location>
        <begin position="227"/>
        <end position="242"/>
    </location>
</feature>
<name>A0A9P6DAK0_PLEER</name>
<keyword evidence="3" id="KW-1185">Reference proteome</keyword>
<organism evidence="2 3">
    <name type="scientific">Pleurotus eryngii</name>
    <name type="common">Boletus of the steppes</name>
    <dbReference type="NCBI Taxonomy" id="5323"/>
    <lineage>
        <taxon>Eukaryota</taxon>
        <taxon>Fungi</taxon>
        <taxon>Dikarya</taxon>
        <taxon>Basidiomycota</taxon>
        <taxon>Agaricomycotina</taxon>
        <taxon>Agaricomycetes</taxon>
        <taxon>Agaricomycetidae</taxon>
        <taxon>Agaricales</taxon>
        <taxon>Pleurotineae</taxon>
        <taxon>Pleurotaceae</taxon>
        <taxon>Pleurotus</taxon>
    </lineage>
</organism>
<evidence type="ECO:0000313" key="2">
    <source>
        <dbReference type="EMBL" id="KAF9488710.1"/>
    </source>
</evidence>
<sequence length="354" mass="38075">MALSTLPAASQPNTQPCDIKPHPTSPVQSPLDKALAVFNTNRPPNSNANENCTGFAKRWAQVASPSYRPSFSYLGEASPDFYGNPVAVQSLRFVGAPSPWEVEGMEGGIRGEGEDSGAAVEKKEIGGSMAAKVAEEKRKRKSTNAKSKSKAKSDKRKAAEVTEKTTTSTGPKASARPGGRQTRSMTKGKVAANTGSLSTSRKITSEPDNLDPQLKKRARLSVPQDAVAREGPKYELEEQEEAKTEKLVIRLLPLSIVRARSSATVVDENEVNTAEAPADEETANEDDTAPGPLEMTTRENVDEGQTSEHIIEKIGTEYCSSSTIIRTSNSIIRHFNLRLAGSRPQEGLSKVVKA</sequence>
<feature type="region of interest" description="Disordered" evidence="1">
    <location>
        <begin position="268"/>
        <end position="305"/>
    </location>
</feature>
<feature type="compositionally biased region" description="Polar residues" evidence="1">
    <location>
        <begin position="193"/>
        <end position="202"/>
    </location>
</feature>
<dbReference type="OrthoDB" id="3120389at2759"/>
<accession>A0A9P6DAK0</accession>
<evidence type="ECO:0000256" key="1">
    <source>
        <dbReference type="SAM" id="MobiDB-lite"/>
    </source>
</evidence>
<comment type="caution">
    <text evidence="2">The sequence shown here is derived from an EMBL/GenBank/DDBJ whole genome shotgun (WGS) entry which is preliminary data.</text>
</comment>
<feature type="region of interest" description="Disordered" evidence="1">
    <location>
        <begin position="104"/>
        <end position="242"/>
    </location>
</feature>
<feature type="region of interest" description="Disordered" evidence="1">
    <location>
        <begin position="1"/>
        <end position="31"/>
    </location>
</feature>
<feature type="compositionally biased region" description="Polar residues" evidence="1">
    <location>
        <begin position="7"/>
        <end position="16"/>
    </location>
</feature>
<reference evidence="2" key="1">
    <citation type="submission" date="2020-11" db="EMBL/GenBank/DDBJ databases">
        <authorList>
            <consortium name="DOE Joint Genome Institute"/>
            <person name="Ahrendt S."/>
            <person name="Riley R."/>
            <person name="Andreopoulos W."/>
            <person name="Labutti K."/>
            <person name="Pangilinan J."/>
            <person name="Ruiz-Duenas F.J."/>
            <person name="Barrasa J.M."/>
            <person name="Sanchez-Garcia M."/>
            <person name="Camarero S."/>
            <person name="Miyauchi S."/>
            <person name="Serrano A."/>
            <person name="Linde D."/>
            <person name="Babiker R."/>
            <person name="Drula E."/>
            <person name="Ayuso-Fernandez I."/>
            <person name="Pacheco R."/>
            <person name="Padilla G."/>
            <person name="Ferreira P."/>
            <person name="Barriuso J."/>
            <person name="Kellner H."/>
            <person name="Castanera R."/>
            <person name="Alfaro M."/>
            <person name="Ramirez L."/>
            <person name="Pisabarro A.G."/>
            <person name="Kuo A."/>
            <person name="Tritt A."/>
            <person name="Lipzen A."/>
            <person name="He G."/>
            <person name="Yan M."/>
            <person name="Ng V."/>
            <person name="Cullen D."/>
            <person name="Martin F."/>
            <person name="Rosso M.-N."/>
            <person name="Henrissat B."/>
            <person name="Hibbett D."/>
            <person name="Martinez A.T."/>
            <person name="Grigoriev I.V."/>
        </authorList>
    </citation>
    <scope>NUCLEOTIDE SEQUENCE</scope>
    <source>
        <strain evidence="2">ATCC 90797</strain>
    </source>
</reference>